<organism evidence="7 8">
    <name type="scientific">Adineta ricciae</name>
    <name type="common">Rotifer</name>
    <dbReference type="NCBI Taxonomy" id="249248"/>
    <lineage>
        <taxon>Eukaryota</taxon>
        <taxon>Metazoa</taxon>
        <taxon>Spiralia</taxon>
        <taxon>Gnathifera</taxon>
        <taxon>Rotifera</taxon>
        <taxon>Eurotatoria</taxon>
        <taxon>Bdelloidea</taxon>
        <taxon>Adinetida</taxon>
        <taxon>Adinetidae</taxon>
        <taxon>Adineta</taxon>
    </lineage>
</organism>
<keyword evidence="8" id="KW-1185">Reference proteome</keyword>
<dbReference type="PANTHER" id="PTHR46016:SF1">
    <property type="entry name" value="RING-TYPE DOMAIN-CONTAINING PROTEIN"/>
    <property type="match status" value="1"/>
</dbReference>
<name>A0A816H4J0_ADIRI</name>
<dbReference type="PROSITE" id="PS50145">
    <property type="entry name" value="ZF_TRAF"/>
    <property type="match status" value="1"/>
</dbReference>
<evidence type="ECO:0000256" key="3">
    <source>
        <dbReference type="ARBA" id="ARBA00022833"/>
    </source>
</evidence>
<reference evidence="7" key="1">
    <citation type="submission" date="2021-02" db="EMBL/GenBank/DDBJ databases">
        <authorList>
            <person name="Nowell W R."/>
        </authorList>
    </citation>
    <scope>NUCLEOTIDE SEQUENCE</scope>
</reference>
<dbReference type="SUPFAM" id="SSF49599">
    <property type="entry name" value="TRAF domain-like"/>
    <property type="match status" value="1"/>
</dbReference>
<evidence type="ECO:0000259" key="6">
    <source>
        <dbReference type="PROSITE" id="PS50145"/>
    </source>
</evidence>
<feature type="domain" description="TRAF-type" evidence="6">
    <location>
        <begin position="102"/>
        <end position="137"/>
    </location>
</feature>
<comment type="caution">
    <text evidence="7">The sequence shown here is derived from an EMBL/GenBank/DDBJ whole genome shotgun (WGS) entry which is preliminary data.</text>
</comment>
<gene>
    <name evidence="7" type="ORF">XAT740_LOCUS60640</name>
</gene>
<dbReference type="InterPro" id="IPR001841">
    <property type="entry name" value="Znf_RING"/>
</dbReference>
<dbReference type="InterPro" id="IPR013083">
    <property type="entry name" value="Znf_RING/FYVE/PHD"/>
</dbReference>
<feature type="domain" description="RING-type" evidence="5">
    <location>
        <begin position="21"/>
        <end position="59"/>
    </location>
</feature>
<evidence type="ECO:0000256" key="2">
    <source>
        <dbReference type="ARBA" id="ARBA00022771"/>
    </source>
</evidence>
<keyword evidence="1 4" id="KW-0479">Metal-binding</keyword>
<dbReference type="PROSITE" id="PS00518">
    <property type="entry name" value="ZF_RING_1"/>
    <property type="match status" value="1"/>
</dbReference>
<feature type="zinc finger region" description="TRAF-type" evidence="4">
    <location>
        <begin position="102"/>
        <end position="137"/>
    </location>
</feature>
<evidence type="ECO:0000313" key="8">
    <source>
        <dbReference type="Proteomes" id="UP000663828"/>
    </source>
</evidence>
<proteinExistence type="predicted"/>
<dbReference type="GO" id="GO:0061630">
    <property type="term" value="F:ubiquitin protein ligase activity"/>
    <property type="evidence" value="ECO:0007669"/>
    <property type="project" value="TreeGrafter"/>
</dbReference>
<dbReference type="EMBL" id="CAJNOR010015156">
    <property type="protein sequence ID" value="CAF1681417.1"/>
    <property type="molecule type" value="Genomic_DNA"/>
</dbReference>
<keyword evidence="2 4" id="KW-0863">Zinc-finger</keyword>
<sequence length="305" mass="35077">MNLIEHYQYIDEECIDPELICSLCMLPFQVPTSGKCGHTFCKLCIEQWIDRQPTCPICRIRIYPTGLQQISTRIVLNQLHRLQMRCKRCDQTNIQRGDINQHEEQCPQQIVPCPASDIKCTWKGARSTLANHLRECPFQKIRPVIADVYQSLKNVYDPLINELQTLRQQLEQEKQRNHAYTQFLATLFNKGKPMSDRCTDSFGECRIQQNAARLFGSHSSAGLPYQNEHKLRQNKKVSLCGEALKKQHRISSCSFGQYSQMSSPFTCANCQKGIEFSNIALHHCEGGCICRTCVQKFGSFNPFLH</sequence>
<dbReference type="SMART" id="SM00184">
    <property type="entry name" value="RING"/>
    <property type="match status" value="1"/>
</dbReference>
<dbReference type="Proteomes" id="UP000663828">
    <property type="component" value="Unassembled WGS sequence"/>
</dbReference>
<evidence type="ECO:0000313" key="7">
    <source>
        <dbReference type="EMBL" id="CAF1681417.1"/>
    </source>
</evidence>
<dbReference type="InterPro" id="IPR017907">
    <property type="entry name" value="Znf_RING_CS"/>
</dbReference>
<dbReference type="SUPFAM" id="SSF57850">
    <property type="entry name" value="RING/U-box"/>
    <property type="match status" value="1"/>
</dbReference>
<accession>A0A816H4J0</accession>
<dbReference type="InterPro" id="IPR001293">
    <property type="entry name" value="Znf_TRAF"/>
</dbReference>
<evidence type="ECO:0000256" key="1">
    <source>
        <dbReference type="ARBA" id="ARBA00022723"/>
    </source>
</evidence>
<dbReference type="PROSITE" id="PS50089">
    <property type="entry name" value="ZF_RING_2"/>
    <property type="match status" value="1"/>
</dbReference>
<evidence type="ECO:0000259" key="5">
    <source>
        <dbReference type="PROSITE" id="PS50089"/>
    </source>
</evidence>
<dbReference type="Pfam" id="PF13639">
    <property type="entry name" value="zf-RING_2"/>
    <property type="match status" value="1"/>
</dbReference>
<dbReference type="GO" id="GO:0000209">
    <property type="term" value="P:protein polyubiquitination"/>
    <property type="evidence" value="ECO:0007669"/>
    <property type="project" value="TreeGrafter"/>
</dbReference>
<evidence type="ECO:0000256" key="4">
    <source>
        <dbReference type="PROSITE-ProRule" id="PRU00207"/>
    </source>
</evidence>
<dbReference type="PANTHER" id="PTHR46016">
    <property type="entry name" value="ZINC FINGER, RING/FYVE/PHD-TYPE"/>
    <property type="match status" value="1"/>
</dbReference>
<dbReference type="InterPro" id="IPR051438">
    <property type="entry name" value="RNF_E3_ubiq-protein_ligase"/>
</dbReference>
<dbReference type="AlphaFoldDB" id="A0A816H4J0"/>
<keyword evidence="3 4" id="KW-0862">Zinc</keyword>
<dbReference type="Gene3D" id="3.30.40.10">
    <property type="entry name" value="Zinc/RING finger domain, C3HC4 (zinc finger)"/>
    <property type="match status" value="2"/>
</dbReference>
<protein>
    <submittedName>
        <fullName evidence="7">Uncharacterized protein</fullName>
    </submittedName>
</protein>
<dbReference type="GO" id="GO:0006511">
    <property type="term" value="P:ubiquitin-dependent protein catabolic process"/>
    <property type="evidence" value="ECO:0007669"/>
    <property type="project" value="TreeGrafter"/>
</dbReference>
<dbReference type="GO" id="GO:0008270">
    <property type="term" value="F:zinc ion binding"/>
    <property type="evidence" value="ECO:0007669"/>
    <property type="project" value="UniProtKB-KW"/>
</dbReference>